<reference evidence="2" key="1">
    <citation type="journal article" date="2008" name="BMC Genomics">
        <title>A conifer genomics resource of 200,000 spruce (Picea spp.) ESTs and 6,464 high-quality, sequence-finished full-length cDNAs for Sitka spruce (Picea sitchensis).</title>
        <authorList>
            <person name="Ralph S.G."/>
            <person name="Chun H.J."/>
            <person name="Kolosova N."/>
            <person name="Cooper D."/>
            <person name="Oddy C."/>
            <person name="Ritland C.E."/>
            <person name="Kirkpatrick R."/>
            <person name="Moore R."/>
            <person name="Barber S."/>
            <person name="Holt R.A."/>
            <person name="Jones S.J."/>
            <person name="Marra M.A."/>
            <person name="Douglas C.J."/>
            <person name="Ritland K."/>
            <person name="Bohlmann J."/>
        </authorList>
    </citation>
    <scope>NUCLEOTIDE SEQUENCE</scope>
    <source>
        <tissue evidence="2">Bark</tissue>
    </source>
</reference>
<dbReference type="AlphaFoldDB" id="A9NM74"/>
<proteinExistence type="evidence at transcript level"/>
<sequence length="133" mass="14403">MVGSLGGPLLCVRDLLADLSRDDDDDYADSHPGPTSTTSQPQEPSECLHAIFERNYNDLIKALTNSGHSWTGLTLKLCTGLKAADMLVQSIHVKFGELSKKVEALEAVLKRGESALSKIPTGKIINERASIRN</sequence>
<dbReference type="EMBL" id="EF082373">
    <property type="protein sequence ID" value="ABK21735.1"/>
    <property type="molecule type" value="mRNA"/>
</dbReference>
<accession>A9NM74</accession>
<evidence type="ECO:0000313" key="2">
    <source>
        <dbReference type="EMBL" id="ABK21735.1"/>
    </source>
</evidence>
<feature type="compositionally biased region" description="Polar residues" evidence="1">
    <location>
        <begin position="33"/>
        <end position="43"/>
    </location>
</feature>
<protein>
    <submittedName>
        <fullName evidence="2">Uncharacterized protein</fullName>
    </submittedName>
</protein>
<dbReference type="OMA" id="GTDHSWA"/>
<name>A9NM74_PICSI</name>
<feature type="region of interest" description="Disordered" evidence="1">
    <location>
        <begin position="23"/>
        <end position="44"/>
    </location>
</feature>
<evidence type="ECO:0000256" key="1">
    <source>
        <dbReference type="SAM" id="MobiDB-lite"/>
    </source>
</evidence>
<dbReference type="PANTHER" id="PTHR37237:SF1">
    <property type="entry name" value="OS02G0567000 PROTEIN"/>
    <property type="match status" value="1"/>
</dbReference>
<dbReference type="PANTHER" id="PTHR37237">
    <property type="entry name" value="OS02G0567000 PROTEIN"/>
    <property type="match status" value="1"/>
</dbReference>
<organism evidence="2">
    <name type="scientific">Picea sitchensis</name>
    <name type="common">Sitka spruce</name>
    <name type="synonym">Pinus sitchensis</name>
    <dbReference type="NCBI Taxonomy" id="3332"/>
    <lineage>
        <taxon>Eukaryota</taxon>
        <taxon>Viridiplantae</taxon>
        <taxon>Streptophyta</taxon>
        <taxon>Embryophyta</taxon>
        <taxon>Tracheophyta</taxon>
        <taxon>Spermatophyta</taxon>
        <taxon>Pinopsida</taxon>
        <taxon>Pinidae</taxon>
        <taxon>Conifers I</taxon>
        <taxon>Pinales</taxon>
        <taxon>Pinaceae</taxon>
        <taxon>Picea</taxon>
    </lineage>
</organism>